<feature type="compositionally biased region" description="Basic residues" evidence="2">
    <location>
        <begin position="190"/>
        <end position="203"/>
    </location>
</feature>
<name>A0A0J7KMM7_LASNI</name>
<feature type="region of interest" description="Disordered" evidence="2">
    <location>
        <begin position="161"/>
        <end position="203"/>
    </location>
</feature>
<dbReference type="EMBL" id="LBMM01005445">
    <property type="protein sequence ID" value="KMQ91509.1"/>
    <property type="molecule type" value="Genomic_DNA"/>
</dbReference>
<keyword evidence="4" id="KW-1185">Reference proteome</keyword>
<comment type="caution">
    <text evidence="3">The sequence shown here is derived from an EMBL/GenBank/DDBJ whole genome shotgun (WGS) entry which is preliminary data.</text>
</comment>
<dbReference type="Proteomes" id="UP000036403">
    <property type="component" value="Unassembled WGS sequence"/>
</dbReference>
<gene>
    <name evidence="3" type="ORF">RF55_8608</name>
</gene>
<feature type="compositionally biased region" description="Polar residues" evidence="2">
    <location>
        <begin position="161"/>
        <end position="171"/>
    </location>
</feature>
<evidence type="ECO:0000313" key="4">
    <source>
        <dbReference type="Proteomes" id="UP000036403"/>
    </source>
</evidence>
<protein>
    <submittedName>
        <fullName evidence="3">Homer protein 2-like protein</fullName>
    </submittedName>
</protein>
<organism evidence="3 4">
    <name type="scientific">Lasius niger</name>
    <name type="common">Black garden ant</name>
    <dbReference type="NCBI Taxonomy" id="67767"/>
    <lineage>
        <taxon>Eukaryota</taxon>
        <taxon>Metazoa</taxon>
        <taxon>Ecdysozoa</taxon>
        <taxon>Arthropoda</taxon>
        <taxon>Hexapoda</taxon>
        <taxon>Insecta</taxon>
        <taxon>Pterygota</taxon>
        <taxon>Neoptera</taxon>
        <taxon>Endopterygota</taxon>
        <taxon>Hymenoptera</taxon>
        <taxon>Apocrita</taxon>
        <taxon>Aculeata</taxon>
        <taxon>Formicoidea</taxon>
        <taxon>Formicidae</taxon>
        <taxon>Formicinae</taxon>
        <taxon>Lasius</taxon>
        <taxon>Lasius</taxon>
    </lineage>
</organism>
<reference evidence="3 4" key="1">
    <citation type="submission" date="2015-04" db="EMBL/GenBank/DDBJ databases">
        <title>Lasius niger genome sequencing.</title>
        <authorList>
            <person name="Konorov E.A."/>
            <person name="Nikitin M.A."/>
            <person name="Kirill M.V."/>
            <person name="Chang P."/>
        </authorList>
    </citation>
    <scope>NUCLEOTIDE SEQUENCE [LARGE SCALE GENOMIC DNA]</scope>
    <source>
        <tissue evidence="3">Whole</tissue>
    </source>
</reference>
<proteinExistence type="predicted"/>
<sequence length="497" mass="54577">MENDQDKNITLPQQGVLGDPAVGVVGITVPGAPTSSSYEGLTGVSTAGISEEGATVERSCAALENNPDPEQAHVEEILHNVTVGYESALEALDARVSHTGNMDMEVVQEEYAFKKRKADVSPVVDDSSNDKTVAPHVHVHVLRRTRKNRIVDPTSVGNTIDLTSDSVTPTNLGDTDLADADTDTPGPSGRIRRGTNKSRKKKSIKDIDCNSDLDDISYDELLGMGVNDAGVIGLKCMDVLHEMRNLCQGQLNGKMKHKIKTAQEVINALIARALPSRDLTPLEARIQETTANLEATKKELAKWKAENGILRNENNNLRNEISVIKAEIKKIEEVRIENESLRRQMKGIENDLQNLKKNASRKDDVLKRKSRDVGKSKLQDRLIFREDSSPVAGPSRMLTAGPSDETVIVVPISESKKEVSEHISKMVKNLKETRRRKDSSEDVSSAVVMDWEALPQRRPKSRPRVVANVQLVPPRGSITSDKERSDSTGGKQRCKGG</sequence>
<evidence type="ECO:0000313" key="3">
    <source>
        <dbReference type="EMBL" id="KMQ91509.1"/>
    </source>
</evidence>
<evidence type="ECO:0000256" key="2">
    <source>
        <dbReference type="SAM" id="MobiDB-lite"/>
    </source>
</evidence>
<evidence type="ECO:0000256" key="1">
    <source>
        <dbReference type="SAM" id="Coils"/>
    </source>
</evidence>
<keyword evidence="1" id="KW-0175">Coiled coil</keyword>
<dbReference type="AlphaFoldDB" id="A0A0J7KMM7"/>
<accession>A0A0J7KMM7</accession>
<feature type="coiled-coil region" evidence="1">
    <location>
        <begin position="279"/>
        <end position="365"/>
    </location>
</feature>
<dbReference type="PaxDb" id="67767-A0A0J7KMM7"/>
<feature type="region of interest" description="Disordered" evidence="2">
    <location>
        <begin position="454"/>
        <end position="497"/>
    </location>
</feature>